<feature type="transmembrane region" description="Helical" evidence="9">
    <location>
        <begin position="17"/>
        <end position="41"/>
    </location>
</feature>
<keyword evidence="7" id="KW-0568">Pathogenesis-related protein</keyword>
<evidence type="ECO:0000256" key="3">
    <source>
        <dbReference type="ARBA" id="ARBA00022692"/>
    </source>
</evidence>
<evidence type="ECO:0000313" key="10">
    <source>
        <dbReference type="EMBL" id="PNX71752.1"/>
    </source>
</evidence>
<dbReference type="GO" id="GO:0006952">
    <property type="term" value="P:defense response"/>
    <property type="evidence" value="ECO:0007669"/>
    <property type="project" value="UniProtKB-KW"/>
</dbReference>
<dbReference type="STRING" id="57577.A0A2K3KZP0"/>
<dbReference type="EMBL" id="ASHM01023746">
    <property type="protein sequence ID" value="PNX71752.1"/>
    <property type="molecule type" value="Genomic_DNA"/>
</dbReference>
<dbReference type="PANTHER" id="PTHR31942">
    <property type="entry name" value="MLO-LIKE PROTEIN 1"/>
    <property type="match status" value="1"/>
</dbReference>
<evidence type="ECO:0000313" key="11">
    <source>
        <dbReference type="Proteomes" id="UP000236291"/>
    </source>
</evidence>
<proteinExistence type="inferred from homology"/>
<dbReference type="PANTHER" id="PTHR31942:SF57">
    <property type="entry name" value="MLO-LIKE PROTEIN"/>
    <property type="match status" value="1"/>
</dbReference>
<evidence type="ECO:0000256" key="6">
    <source>
        <dbReference type="ARBA" id="ARBA00023136"/>
    </source>
</evidence>
<reference evidence="10 11" key="2">
    <citation type="journal article" date="2017" name="Front. Plant Sci.">
        <title>Gene Classification and Mining of Molecular Markers Useful in Red Clover (Trifolium pratense) Breeding.</title>
        <authorList>
            <person name="Istvanek J."/>
            <person name="Dluhosova J."/>
            <person name="Dluhos P."/>
            <person name="Patkova L."/>
            <person name="Nedelnik J."/>
            <person name="Repkova J."/>
        </authorList>
    </citation>
    <scope>NUCLEOTIDE SEQUENCE [LARGE SCALE GENOMIC DNA]</scope>
    <source>
        <strain evidence="11">cv. Tatra</strain>
        <tissue evidence="10">Young leaves</tissue>
    </source>
</reference>
<evidence type="ECO:0000256" key="8">
    <source>
        <dbReference type="SAM" id="MobiDB-lite"/>
    </source>
</evidence>
<keyword evidence="4" id="KW-0611">Plant defense</keyword>
<dbReference type="Proteomes" id="UP000236291">
    <property type="component" value="Unassembled WGS sequence"/>
</dbReference>
<feature type="transmembrane region" description="Helical" evidence="9">
    <location>
        <begin position="140"/>
        <end position="159"/>
    </location>
</feature>
<feature type="transmembrane region" description="Helical" evidence="9">
    <location>
        <begin position="102"/>
        <end position="120"/>
    </location>
</feature>
<keyword evidence="6 9" id="KW-0472">Membrane</keyword>
<gene>
    <name evidence="10" type="ORF">L195_g027636</name>
</gene>
<evidence type="ECO:0000256" key="4">
    <source>
        <dbReference type="ARBA" id="ARBA00022821"/>
    </source>
</evidence>
<evidence type="ECO:0000256" key="9">
    <source>
        <dbReference type="SAM" id="Phobius"/>
    </source>
</evidence>
<dbReference type="InterPro" id="IPR004326">
    <property type="entry name" value="Mlo"/>
</dbReference>
<evidence type="ECO:0000256" key="7">
    <source>
        <dbReference type="ARBA" id="ARBA00023265"/>
    </source>
</evidence>
<evidence type="ECO:0000256" key="1">
    <source>
        <dbReference type="ARBA" id="ARBA00004141"/>
    </source>
</evidence>
<keyword evidence="5 9" id="KW-1133">Transmembrane helix</keyword>
<feature type="region of interest" description="Disordered" evidence="8">
    <location>
        <begin position="51"/>
        <end position="78"/>
    </location>
</feature>
<evidence type="ECO:0000256" key="2">
    <source>
        <dbReference type="ARBA" id="ARBA00006574"/>
    </source>
</evidence>
<reference evidence="10 11" key="1">
    <citation type="journal article" date="2014" name="Am. J. Bot.">
        <title>Genome assembly and annotation for red clover (Trifolium pratense; Fabaceae).</title>
        <authorList>
            <person name="Istvanek J."/>
            <person name="Jaros M."/>
            <person name="Krenek A."/>
            <person name="Repkova J."/>
        </authorList>
    </citation>
    <scope>NUCLEOTIDE SEQUENCE [LARGE SCALE GENOMIC DNA]</scope>
    <source>
        <strain evidence="11">cv. Tatra</strain>
        <tissue evidence="10">Young leaves</tissue>
    </source>
</reference>
<name>A0A2K3KZP0_TRIPR</name>
<dbReference type="GO" id="GO:0016020">
    <property type="term" value="C:membrane"/>
    <property type="evidence" value="ECO:0007669"/>
    <property type="project" value="UniProtKB-SubCell"/>
</dbReference>
<keyword evidence="3 9" id="KW-0812">Transmembrane</keyword>
<dbReference type="Pfam" id="PF03094">
    <property type="entry name" value="Mlo"/>
    <property type="match status" value="2"/>
</dbReference>
<evidence type="ECO:0000256" key="5">
    <source>
        <dbReference type="ARBA" id="ARBA00022989"/>
    </source>
</evidence>
<organism evidence="10 11">
    <name type="scientific">Trifolium pratense</name>
    <name type="common">Red clover</name>
    <dbReference type="NCBI Taxonomy" id="57577"/>
    <lineage>
        <taxon>Eukaryota</taxon>
        <taxon>Viridiplantae</taxon>
        <taxon>Streptophyta</taxon>
        <taxon>Embryophyta</taxon>
        <taxon>Tracheophyta</taxon>
        <taxon>Spermatophyta</taxon>
        <taxon>Magnoliopsida</taxon>
        <taxon>eudicotyledons</taxon>
        <taxon>Gunneridae</taxon>
        <taxon>Pentapetalae</taxon>
        <taxon>rosids</taxon>
        <taxon>fabids</taxon>
        <taxon>Fabales</taxon>
        <taxon>Fabaceae</taxon>
        <taxon>Papilionoideae</taxon>
        <taxon>50 kb inversion clade</taxon>
        <taxon>NPAAA clade</taxon>
        <taxon>Hologalegina</taxon>
        <taxon>IRL clade</taxon>
        <taxon>Trifolieae</taxon>
        <taxon>Trifolium</taxon>
    </lineage>
</organism>
<comment type="subcellular location">
    <subcellularLocation>
        <location evidence="1">Membrane</location>
        <topology evidence="1">Multi-pass membrane protein</topology>
    </subcellularLocation>
</comment>
<protein>
    <submittedName>
        <fullName evidence="10">MLO-like protein 12-like</fullName>
    </submittedName>
</protein>
<accession>A0A2K3KZP0</accession>
<dbReference type="AlphaFoldDB" id="A0A2K3KZP0"/>
<sequence>MGIGDGEQRSLEETPTWAVSVCCFIVLVISLIIEGGVHNLVEHLKKKNRKSMGKALSKTKAGSSSRDSNSSKLDQIPSTNESGYRVNYCEAKGMVSLISSDGVLELNILISILAVFHILYCTLTMCLGKAKAGSGQGQHVTEVLSLILPALYLGCAIWWDCLAQRPPSLSYSSWQRQRKSGNHCQRGDMSHLSLVR</sequence>
<comment type="similarity">
    <text evidence="2">Belongs to the MLO family.</text>
</comment>
<comment type="caution">
    <text evidence="10">The sequence shown here is derived from an EMBL/GenBank/DDBJ whole genome shotgun (WGS) entry which is preliminary data.</text>
</comment>